<evidence type="ECO:0000259" key="1">
    <source>
        <dbReference type="Pfam" id="PF04149"/>
    </source>
</evidence>
<dbReference type="InterPro" id="IPR007278">
    <property type="entry name" value="DUF397"/>
</dbReference>
<feature type="domain" description="DUF397" evidence="1">
    <location>
        <begin position="26"/>
        <end position="74"/>
    </location>
</feature>
<protein>
    <submittedName>
        <fullName evidence="2">DUF397 domain-containing protein</fullName>
    </submittedName>
</protein>
<reference evidence="2 3" key="1">
    <citation type="submission" date="2024-03" db="EMBL/GenBank/DDBJ databases">
        <title>Whole genome sequencing of Streptomyces racemochromogenes, to identify antimicrobial biosynthetic gene clusters.</title>
        <authorList>
            <person name="Suryawanshi P."/>
            <person name="Krishnaraj P.U."/>
            <person name="Arun Y.P."/>
            <person name="Suryawanshi M.P."/>
            <person name="Rakshit O."/>
        </authorList>
    </citation>
    <scope>NUCLEOTIDE SEQUENCE [LARGE SCALE GENOMIC DNA]</scope>
    <source>
        <strain evidence="2 3">AUDT626</strain>
    </source>
</reference>
<accession>A0ABW7PK76</accession>
<dbReference type="Proteomes" id="UP001610631">
    <property type="component" value="Unassembled WGS sequence"/>
</dbReference>
<comment type="caution">
    <text evidence="2">The sequence shown here is derived from an EMBL/GenBank/DDBJ whole genome shotgun (WGS) entry which is preliminary data.</text>
</comment>
<gene>
    <name evidence="2" type="ORF">WDV06_27495</name>
</gene>
<organism evidence="2 3">
    <name type="scientific">Streptomyces racemochromogenes</name>
    <dbReference type="NCBI Taxonomy" id="67353"/>
    <lineage>
        <taxon>Bacteria</taxon>
        <taxon>Bacillati</taxon>
        <taxon>Actinomycetota</taxon>
        <taxon>Actinomycetes</taxon>
        <taxon>Kitasatosporales</taxon>
        <taxon>Streptomycetaceae</taxon>
        <taxon>Streptomyces</taxon>
    </lineage>
</organism>
<dbReference type="RefSeq" id="WP_395512488.1">
    <property type="nucleotide sequence ID" value="NZ_JBBDHD010000095.1"/>
</dbReference>
<name>A0ABW7PK76_9ACTN</name>
<evidence type="ECO:0000313" key="3">
    <source>
        <dbReference type="Proteomes" id="UP001610631"/>
    </source>
</evidence>
<sequence>MSGARRWLKSSYSSDAGGQCAEVAYDWIKSSYSSPNGGDCVEVAGCPHAVRVRDSKNLGPTLTLDPTAWAGFTNWAAGQA</sequence>
<evidence type="ECO:0000313" key="2">
    <source>
        <dbReference type="EMBL" id="MFH7598810.1"/>
    </source>
</evidence>
<dbReference type="EMBL" id="JBBDHD010000095">
    <property type="protein sequence ID" value="MFH7598810.1"/>
    <property type="molecule type" value="Genomic_DNA"/>
</dbReference>
<dbReference type="Pfam" id="PF04149">
    <property type="entry name" value="DUF397"/>
    <property type="match status" value="1"/>
</dbReference>
<keyword evidence="3" id="KW-1185">Reference proteome</keyword>
<proteinExistence type="predicted"/>